<evidence type="ECO:0000313" key="5">
    <source>
        <dbReference type="EMBL" id="MSA88733.1"/>
    </source>
</evidence>
<organism evidence="5 7">
    <name type="scientific">Holdemania massiliensis</name>
    <dbReference type="NCBI Taxonomy" id="1468449"/>
    <lineage>
        <taxon>Bacteria</taxon>
        <taxon>Bacillati</taxon>
        <taxon>Bacillota</taxon>
        <taxon>Erysipelotrichia</taxon>
        <taxon>Erysipelotrichales</taxon>
        <taxon>Erysipelotrichaceae</taxon>
        <taxon>Holdemania</taxon>
    </lineage>
</organism>
<keyword evidence="1" id="KW-0418">Kinase</keyword>
<dbReference type="EMBL" id="WKPI01000004">
    <property type="protein sequence ID" value="MSC32280.1"/>
    <property type="molecule type" value="Genomic_DNA"/>
</dbReference>
<keyword evidence="1" id="KW-0808">Transferase</keyword>
<protein>
    <submittedName>
        <fullName evidence="5">Transcriptional regulator</fullName>
    </submittedName>
</protein>
<dbReference type="OrthoDB" id="9809348at2"/>
<dbReference type="PANTHER" id="PTHR34220">
    <property type="entry name" value="SENSOR HISTIDINE KINASE YPDA"/>
    <property type="match status" value="1"/>
</dbReference>
<dbReference type="EMBL" id="WKPJ01000005">
    <property type="protein sequence ID" value="MSA88733.1"/>
    <property type="molecule type" value="Genomic_DNA"/>
</dbReference>
<evidence type="ECO:0000259" key="4">
    <source>
        <dbReference type="PROSITE" id="PS50109"/>
    </source>
</evidence>
<dbReference type="InterPro" id="IPR005467">
    <property type="entry name" value="His_kinase_dom"/>
</dbReference>
<feature type="transmembrane region" description="Helical" evidence="3">
    <location>
        <begin position="176"/>
        <end position="193"/>
    </location>
</feature>
<sequence length="429" mass="48663">MDNLIIANIALDLFCLILSLIPIIYLVNDQRYQYKLNRYFLGISIANGTMIIGDLGDWCIRDVATQNLSIILSLLSLLFYVSSAFLLYFFAQYLVEYLKLTAKARRSFLTVAALLCAVQIFFAVLSPWTGAFFRITENGYQRGALFAISQGVPLFCYLSFTYLVILCRKKLTRRELFFFLLYIFIPLVAGVLQMFFRGIAVLNVGVTLALLLIFVNIQSERDLLMKQQEKELMESRIEIMLSQIQPHFLYNALTTISQLCDADPKQAKEAIHDFACFLRGNMDALKSKAPIPFEQELYHAENYLALEQQRFQDRLRIVYEITARDFSIPSLTLQPIVENAVRHGVLKREEGGQIIIRTEETDQAFIVRVADDGPGISNDSITGDSQSHIGIENVRSRLAILCQGTLTLQSKEGMGTIVTVVIPKEVQSE</sequence>
<accession>A0A6N7S4B6</accession>
<dbReference type="InterPro" id="IPR036890">
    <property type="entry name" value="HATPase_C_sf"/>
</dbReference>
<keyword evidence="2" id="KW-0902">Two-component regulatory system</keyword>
<feature type="transmembrane region" description="Helical" evidence="3">
    <location>
        <begin position="6"/>
        <end position="27"/>
    </location>
</feature>
<keyword evidence="3" id="KW-0812">Transmembrane</keyword>
<dbReference type="Pfam" id="PF06580">
    <property type="entry name" value="His_kinase"/>
    <property type="match status" value="1"/>
</dbReference>
<dbReference type="SMART" id="SM00387">
    <property type="entry name" value="HATPase_c"/>
    <property type="match status" value="1"/>
</dbReference>
<dbReference type="PANTHER" id="PTHR34220:SF7">
    <property type="entry name" value="SENSOR HISTIDINE KINASE YPDA"/>
    <property type="match status" value="1"/>
</dbReference>
<dbReference type="RefSeq" id="WP_154238232.1">
    <property type="nucleotide sequence ID" value="NZ_CALJPI010000109.1"/>
</dbReference>
<evidence type="ECO:0000256" key="3">
    <source>
        <dbReference type="SAM" id="Phobius"/>
    </source>
</evidence>
<feature type="transmembrane region" description="Helical" evidence="3">
    <location>
        <begin position="68"/>
        <end position="95"/>
    </location>
</feature>
<keyword evidence="3" id="KW-1133">Transmembrane helix</keyword>
<dbReference type="AlphaFoldDB" id="A0A6N7S4B6"/>
<dbReference type="InterPro" id="IPR050640">
    <property type="entry name" value="Bact_2-comp_sensor_kinase"/>
</dbReference>
<dbReference type="GO" id="GO:0016020">
    <property type="term" value="C:membrane"/>
    <property type="evidence" value="ECO:0007669"/>
    <property type="project" value="InterPro"/>
</dbReference>
<dbReference type="Gene3D" id="3.30.565.10">
    <property type="entry name" value="Histidine kinase-like ATPase, C-terminal domain"/>
    <property type="match status" value="1"/>
</dbReference>
<dbReference type="GO" id="GO:0000155">
    <property type="term" value="F:phosphorelay sensor kinase activity"/>
    <property type="evidence" value="ECO:0007669"/>
    <property type="project" value="InterPro"/>
</dbReference>
<dbReference type="Pfam" id="PF02518">
    <property type="entry name" value="HATPase_c"/>
    <property type="match status" value="1"/>
</dbReference>
<dbReference type="InterPro" id="IPR003594">
    <property type="entry name" value="HATPase_dom"/>
</dbReference>
<evidence type="ECO:0000313" key="7">
    <source>
        <dbReference type="Proteomes" id="UP000433575"/>
    </source>
</evidence>
<name>A0A6N7S4B6_9FIRM</name>
<dbReference type="InterPro" id="IPR010559">
    <property type="entry name" value="Sig_transdc_His_kin_internal"/>
</dbReference>
<feature type="transmembrane region" description="Helical" evidence="3">
    <location>
        <begin position="39"/>
        <end position="56"/>
    </location>
</feature>
<dbReference type="PROSITE" id="PS50109">
    <property type="entry name" value="HIS_KIN"/>
    <property type="match status" value="1"/>
</dbReference>
<reference evidence="7 8" key="1">
    <citation type="journal article" date="2019" name="Nat. Med.">
        <title>A library of human gut bacterial isolates paired with longitudinal multiomics data enables mechanistic microbiome research.</title>
        <authorList>
            <person name="Poyet M."/>
            <person name="Groussin M."/>
            <person name="Gibbons S.M."/>
            <person name="Avila-Pacheco J."/>
            <person name="Jiang X."/>
            <person name="Kearney S.M."/>
            <person name="Perrotta A.R."/>
            <person name="Berdy B."/>
            <person name="Zhao S."/>
            <person name="Lieberman T.D."/>
            <person name="Swanson P.K."/>
            <person name="Smith M."/>
            <person name="Roesemann S."/>
            <person name="Alexander J.E."/>
            <person name="Rich S.A."/>
            <person name="Livny J."/>
            <person name="Vlamakis H."/>
            <person name="Clish C."/>
            <person name="Bullock K."/>
            <person name="Deik A."/>
            <person name="Scott J."/>
            <person name="Pierce K.A."/>
            <person name="Xavier R.J."/>
            <person name="Alm E.J."/>
        </authorList>
    </citation>
    <scope>NUCLEOTIDE SEQUENCE [LARGE SCALE GENOMIC DNA]</scope>
    <source>
        <strain evidence="5 7">BIOML-A4</strain>
        <strain evidence="6 8">BIOML-A5</strain>
    </source>
</reference>
<evidence type="ECO:0000313" key="8">
    <source>
        <dbReference type="Proteomes" id="UP000480929"/>
    </source>
</evidence>
<feature type="transmembrane region" description="Helical" evidence="3">
    <location>
        <begin position="199"/>
        <end position="217"/>
    </location>
</feature>
<feature type="transmembrane region" description="Helical" evidence="3">
    <location>
        <begin position="107"/>
        <end position="125"/>
    </location>
</feature>
<evidence type="ECO:0000256" key="2">
    <source>
        <dbReference type="ARBA" id="ARBA00023012"/>
    </source>
</evidence>
<feature type="domain" description="Histidine kinase" evidence="4">
    <location>
        <begin position="333"/>
        <end position="426"/>
    </location>
</feature>
<dbReference type="SUPFAM" id="SSF55874">
    <property type="entry name" value="ATPase domain of HSP90 chaperone/DNA topoisomerase II/histidine kinase"/>
    <property type="match status" value="1"/>
</dbReference>
<evidence type="ECO:0000313" key="6">
    <source>
        <dbReference type="EMBL" id="MSC32280.1"/>
    </source>
</evidence>
<comment type="caution">
    <text evidence="5">The sequence shown here is derived from an EMBL/GenBank/DDBJ whole genome shotgun (WGS) entry which is preliminary data.</text>
</comment>
<keyword evidence="8" id="KW-1185">Reference proteome</keyword>
<gene>
    <name evidence="6" type="ORF">GKD88_04010</name>
    <name evidence="5" type="ORF">GKE08_05280</name>
</gene>
<evidence type="ECO:0000256" key="1">
    <source>
        <dbReference type="ARBA" id="ARBA00022777"/>
    </source>
</evidence>
<dbReference type="Proteomes" id="UP000433575">
    <property type="component" value="Unassembled WGS sequence"/>
</dbReference>
<feature type="transmembrane region" description="Helical" evidence="3">
    <location>
        <begin position="145"/>
        <end position="164"/>
    </location>
</feature>
<dbReference type="Proteomes" id="UP000480929">
    <property type="component" value="Unassembled WGS sequence"/>
</dbReference>
<keyword evidence="3" id="KW-0472">Membrane</keyword>
<proteinExistence type="predicted"/>